<name>A0A1A6C070_9GAMM</name>
<gene>
    <name evidence="1" type="ORF">Thpro_022201</name>
</gene>
<dbReference type="EMBL" id="JQSG02000006">
    <property type="protein sequence ID" value="OBS07951.1"/>
    <property type="molecule type" value="Genomic_DNA"/>
</dbReference>
<dbReference type="Pfam" id="PF13318">
    <property type="entry name" value="AtzG-like"/>
    <property type="match status" value="1"/>
</dbReference>
<accession>A0A1A6C070</accession>
<dbReference type="RefSeq" id="WP_038091626.1">
    <property type="nucleotide sequence ID" value="NZ_JQSG02000006.1"/>
</dbReference>
<organism evidence="1 2">
    <name type="scientific">Acidihalobacter prosperus</name>
    <dbReference type="NCBI Taxonomy" id="160660"/>
    <lineage>
        <taxon>Bacteria</taxon>
        <taxon>Pseudomonadati</taxon>
        <taxon>Pseudomonadota</taxon>
        <taxon>Gammaproteobacteria</taxon>
        <taxon>Chromatiales</taxon>
        <taxon>Ectothiorhodospiraceae</taxon>
        <taxon>Acidihalobacter</taxon>
    </lineage>
</organism>
<reference evidence="1 2" key="1">
    <citation type="journal article" date="2014" name="Genome Announc.">
        <title>Draft Genome Sequence of the Iron-Oxidizing, Acidophilic, and Halotolerant 'Thiobacillus prosperus' Type Strain DSM 5130.</title>
        <authorList>
            <person name="Ossandon F.J."/>
            <person name="Cardenas J.P."/>
            <person name="Corbett M."/>
            <person name="Quatrini R."/>
            <person name="Holmes D.S."/>
            <person name="Watkin E."/>
        </authorList>
    </citation>
    <scope>NUCLEOTIDE SEQUENCE [LARGE SCALE GENOMIC DNA]</scope>
    <source>
        <strain evidence="1 2">DSM 5130</strain>
    </source>
</reference>
<dbReference type="OrthoDB" id="6907228at2"/>
<dbReference type="InterPro" id="IPR025148">
    <property type="entry name" value="AtzG-like"/>
</dbReference>
<dbReference type="Proteomes" id="UP000029273">
    <property type="component" value="Unassembled WGS sequence"/>
</dbReference>
<proteinExistence type="predicted"/>
<keyword evidence="2" id="KW-1185">Reference proteome</keyword>
<dbReference type="AlphaFoldDB" id="A0A1A6C070"/>
<evidence type="ECO:0000313" key="1">
    <source>
        <dbReference type="EMBL" id="OBS07951.1"/>
    </source>
</evidence>
<sequence>MTAKPQDLDAYIDQAAALIDLPIDPAYREMVLTYFALSARMADVLSAQPLPPSDEPAPVFVP</sequence>
<comment type="caution">
    <text evidence="1">The sequence shown here is derived from an EMBL/GenBank/DDBJ whole genome shotgun (WGS) entry which is preliminary data.</text>
</comment>
<evidence type="ECO:0000313" key="2">
    <source>
        <dbReference type="Proteomes" id="UP000029273"/>
    </source>
</evidence>
<evidence type="ECO:0008006" key="3">
    <source>
        <dbReference type="Google" id="ProtNLM"/>
    </source>
</evidence>
<protein>
    <recommendedName>
        <fullName evidence="3">DUF4089 domain-containing protein</fullName>
    </recommendedName>
</protein>